<keyword evidence="6" id="KW-0732">Signal</keyword>
<feature type="transmembrane region" description="Helical" evidence="19">
    <location>
        <begin position="569"/>
        <end position="593"/>
    </location>
</feature>
<dbReference type="PANTHER" id="PTHR23277">
    <property type="entry name" value="NECTIN-RELATED"/>
    <property type="match status" value="1"/>
</dbReference>
<dbReference type="InterPro" id="IPR051427">
    <property type="entry name" value="Nectin/Nectin-like"/>
</dbReference>
<keyword evidence="4" id="KW-1003">Cell membrane</keyword>
<evidence type="ECO:0000256" key="16">
    <source>
        <dbReference type="ARBA" id="ARBA00082569"/>
    </source>
</evidence>
<dbReference type="SUPFAM" id="SSF48726">
    <property type="entry name" value="Immunoglobulin"/>
    <property type="match status" value="2"/>
</dbReference>
<evidence type="ECO:0000256" key="2">
    <source>
        <dbReference type="ARBA" id="ARBA00004536"/>
    </source>
</evidence>
<evidence type="ECO:0000256" key="8">
    <source>
        <dbReference type="ARBA" id="ARBA00022889"/>
    </source>
</evidence>
<accession>A0A7E6CZY4</accession>
<reference evidence="22" key="1">
    <citation type="submission" date="2025-08" db="UniProtKB">
        <authorList>
            <consortium name="RefSeq"/>
        </authorList>
    </citation>
    <scope>IDENTIFICATION</scope>
    <source>
        <tissue evidence="22">Muscle</tissue>
    </source>
</reference>
<evidence type="ECO:0000256" key="3">
    <source>
        <dbReference type="ARBA" id="ARBA00007810"/>
    </source>
</evidence>
<evidence type="ECO:0000256" key="13">
    <source>
        <dbReference type="ARBA" id="ARBA00023180"/>
    </source>
</evidence>
<keyword evidence="8" id="KW-0130">Cell adhesion</keyword>
<dbReference type="PROSITE" id="PS50835">
    <property type="entry name" value="IG_LIKE"/>
    <property type="match status" value="3"/>
</dbReference>
<dbReference type="KEGG" id="pdic:114489496"/>
<dbReference type="Pfam" id="PF13927">
    <property type="entry name" value="Ig_3"/>
    <property type="match status" value="1"/>
</dbReference>
<keyword evidence="21" id="KW-1185">Reference proteome</keyword>
<evidence type="ECO:0000256" key="10">
    <source>
        <dbReference type="ARBA" id="ARBA00022989"/>
    </source>
</evidence>
<evidence type="ECO:0000256" key="12">
    <source>
        <dbReference type="ARBA" id="ARBA00023157"/>
    </source>
</evidence>
<dbReference type="FunCoup" id="A0A7E6CZY4">
    <property type="interactions" value="153"/>
</dbReference>
<gene>
    <name evidence="22" type="primary">NECTIN4</name>
</gene>
<evidence type="ECO:0000256" key="11">
    <source>
        <dbReference type="ARBA" id="ARBA00023136"/>
    </source>
</evidence>
<evidence type="ECO:0000256" key="6">
    <source>
        <dbReference type="ARBA" id="ARBA00022729"/>
    </source>
</evidence>
<evidence type="ECO:0000256" key="9">
    <source>
        <dbReference type="ARBA" id="ARBA00022949"/>
    </source>
</evidence>
<evidence type="ECO:0000259" key="20">
    <source>
        <dbReference type="PROSITE" id="PS50835"/>
    </source>
</evidence>
<keyword evidence="13" id="KW-0325">Glycoprotein</keyword>
<evidence type="ECO:0000256" key="5">
    <source>
        <dbReference type="ARBA" id="ARBA00022692"/>
    </source>
</evidence>
<dbReference type="AlphaFoldDB" id="A0A7E6CZY4"/>
<evidence type="ECO:0000256" key="17">
    <source>
        <dbReference type="ARBA" id="ARBA00083947"/>
    </source>
</evidence>
<evidence type="ECO:0000313" key="22">
    <source>
        <dbReference type="RefSeq" id="XP_035871684.1"/>
    </source>
</evidence>
<keyword evidence="9" id="KW-0965">Cell junction</keyword>
<keyword evidence="5 19" id="KW-0812">Transmembrane</keyword>
<comment type="subcellular location">
    <subcellularLocation>
        <location evidence="2">Cell junction</location>
        <location evidence="2">Adherens junction</location>
    </subcellularLocation>
    <subcellularLocation>
        <location evidence="1">Cell membrane</location>
        <topology evidence="1">Single-pass type I membrane protein</topology>
    </subcellularLocation>
</comment>
<dbReference type="PANTHER" id="PTHR23277:SF11">
    <property type="entry name" value="NECTIN-4"/>
    <property type="match status" value="1"/>
</dbReference>
<evidence type="ECO:0000256" key="18">
    <source>
        <dbReference type="SAM" id="MobiDB-lite"/>
    </source>
</evidence>
<dbReference type="Pfam" id="PF08205">
    <property type="entry name" value="C2-set_2"/>
    <property type="match status" value="1"/>
</dbReference>
<feature type="domain" description="Ig-like" evidence="20">
    <location>
        <begin position="480"/>
        <end position="549"/>
    </location>
</feature>
<dbReference type="InterPro" id="IPR013106">
    <property type="entry name" value="Ig_V-set"/>
</dbReference>
<dbReference type="InterPro" id="IPR003599">
    <property type="entry name" value="Ig_sub"/>
</dbReference>
<dbReference type="GO" id="GO:0046718">
    <property type="term" value="P:symbiont entry into host cell"/>
    <property type="evidence" value="ECO:0007669"/>
    <property type="project" value="InterPro"/>
</dbReference>
<keyword evidence="14" id="KW-0393">Immunoglobulin domain</keyword>
<dbReference type="CDD" id="cd00096">
    <property type="entry name" value="Ig"/>
    <property type="match status" value="1"/>
</dbReference>
<sequence>MDAGAAHSPGAHQEARFPSLSLLTQRSPRAGAGRKAPTPLDWHRAVLPLAGWMNAGRHSGCRSDKRLPVHTHCQLKPGADGGSPPHQPLPSLPSTHQLARAVGAVALRLRARPSPQRRTCSDLLSRFPGFYRSCWPQRGKKLWGSAELRPRLLGVTAVGWAERAGSPRRSPRGTGGCAGARGLCDSRCLRVGALSSSRAGSQGALGGPSETLGRSAFGPRPLSLGADMWGPELWLPLLLLASLTGRGAAGALESADLVTVVLGQDARLPCFYRGDPDEQVAQVAWVRLDGGEGLRELALLHAQYGLHVSPGYEGRVEQPPPPRNPLDGAVLLRNAVQADEGEYECRVSTFPAGSFQAQLKLRVLVPPLPSLNPGPALEEGQGLTLAASCTAEGSPAPTVTWDTEVKGTMYNRSFAHSRSAAVTSEFHLVPSRSMNGQPLTCVVSHPGLLQDQRITHVLRVAFLAEASVRGLEDRKLWQVGREGATLKCLSEGQPPPSYNWTRLDGPLPSGAHVEGGTLGFPPLAPEHSGVYVCHVSNALSSRDSRVTVEVAADPEETTGKQVDVVSASVVVVGVIAALLLCLLVVVVLLMSLYHRRKAQQMTQKFEEELTLTRENSIRRMHSHHGDPRSQPEESVGLRAEGHPDSLKDNSSCSVMSEEPEGRSYSTLTTVREIETQTELLSPGSERAEEEEDGDEGIKQAMSHFVQENGTLRAKPTGNGIYINGRGHLV</sequence>
<dbReference type="InParanoid" id="A0A7E6CZY4"/>
<dbReference type="GO" id="GO:0005912">
    <property type="term" value="C:adherens junction"/>
    <property type="evidence" value="ECO:0007669"/>
    <property type="project" value="UniProtKB-SubCell"/>
</dbReference>
<feature type="compositionally biased region" description="Basic and acidic residues" evidence="18">
    <location>
        <begin position="619"/>
        <end position="631"/>
    </location>
</feature>
<dbReference type="FunFam" id="2.60.40.10:FF:001007">
    <property type="entry name" value="nectin-4 isoform X2"/>
    <property type="match status" value="1"/>
</dbReference>
<dbReference type="InterPro" id="IPR007110">
    <property type="entry name" value="Ig-like_dom"/>
</dbReference>
<keyword evidence="10 19" id="KW-1133">Transmembrane helix</keyword>
<name>A0A7E6CZY4_9CHIR</name>
<dbReference type="Gene3D" id="2.60.40.10">
    <property type="entry name" value="Immunoglobulins"/>
    <property type="match status" value="3"/>
</dbReference>
<evidence type="ECO:0000256" key="1">
    <source>
        <dbReference type="ARBA" id="ARBA00004251"/>
    </source>
</evidence>
<dbReference type="RefSeq" id="XP_035871684.1">
    <property type="nucleotide sequence ID" value="XM_036015791.1"/>
</dbReference>
<dbReference type="InterPro" id="IPR033320">
    <property type="entry name" value="IgC1_2_Nectin-3-4-like"/>
</dbReference>
<dbReference type="CTD" id="81607"/>
<evidence type="ECO:0000256" key="19">
    <source>
        <dbReference type="SAM" id="Phobius"/>
    </source>
</evidence>
<protein>
    <recommendedName>
        <fullName evidence="15">Nectin-4</fullName>
    </recommendedName>
    <alternativeName>
        <fullName evidence="16">Nectin cell adhesion molecule 4</fullName>
    </alternativeName>
    <alternativeName>
        <fullName evidence="17">Poliovirus receptor-related protein 4</fullName>
    </alternativeName>
</protein>
<dbReference type="FunFam" id="2.60.40.10:FF:000627">
    <property type="entry name" value="Nectin cell adhesion molecule 4"/>
    <property type="match status" value="1"/>
</dbReference>
<dbReference type="GO" id="GO:0007157">
    <property type="term" value="P:heterophilic cell-cell adhesion via plasma membrane cell adhesion molecules"/>
    <property type="evidence" value="ECO:0007669"/>
    <property type="project" value="TreeGrafter"/>
</dbReference>
<evidence type="ECO:0000256" key="7">
    <source>
        <dbReference type="ARBA" id="ARBA00022737"/>
    </source>
</evidence>
<keyword evidence="12" id="KW-1015">Disulfide bond</keyword>
<comment type="similarity">
    <text evidence="3">Belongs to the nectin family.</text>
</comment>
<dbReference type="SMART" id="SM00408">
    <property type="entry name" value="IGc2"/>
    <property type="match status" value="2"/>
</dbReference>
<dbReference type="InterPro" id="IPR003598">
    <property type="entry name" value="Ig_sub2"/>
</dbReference>
<dbReference type="OrthoDB" id="8872282at2759"/>
<evidence type="ECO:0000256" key="14">
    <source>
        <dbReference type="ARBA" id="ARBA00023319"/>
    </source>
</evidence>
<dbReference type="InterPro" id="IPR013783">
    <property type="entry name" value="Ig-like_fold"/>
</dbReference>
<evidence type="ECO:0000313" key="21">
    <source>
        <dbReference type="Proteomes" id="UP000504628"/>
    </source>
</evidence>
<dbReference type="SMART" id="SM00409">
    <property type="entry name" value="IG"/>
    <property type="match status" value="2"/>
</dbReference>
<organism evidence="21 22">
    <name type="scientific">Phyllostomus discolor</name>
    <name type="common">pale spear-nosed bat</name>
    <dbReference type="NCBI Taxonomy" id="89673"/>
    <lineage>
        <taxon>Eukaryota</taxon>
        <taxon>Metazoa</taxon>
        <taxon>Chordata</taxon>
        <taxon>Craniata</taxon>
        <taxon>Vertebrata</taxon>
        <taxon>Euteleostomi</taxon>
        <taxon>Mammalia</taxon>
        <taxon>Eutheria</taxon>
        <taxon>Laurasiatheria</taxon>
        <taxon>Chiroptera</taxon>
        <taxon>Yangochiroptera</taxon>
        <taxon>Phyllostomidae</taxon>
        <taxon>Phyllostominae</taxon>
        <taxon>Phyllostomus</taxon>
    </lineage>
</organism>
<proteinExistence type="inferred from homology"/>
<feature type="domain" description="Ig-like" evidence="20">
    <location>
        <begin position="366"/>
        <end position="455"/>
    </location>
</feature>
<feature type="domain" description="Ig-like" evidence="20">
    <location>
        <begin position="236"/>
        <end position="362"/>
    </location>
</feature>
<dbReference type="CDD" id="cd07704">
    <property type="entry name" value="IgC1_2_Nectin-3-4_like"/>
    <property type="match status" value="1"/>
</dbReference>
<dbReference type="Proteomes" id="UP000504628">
    <property type="component" value="Chromosome 14"/>
</dbReference>
<dbReference type="Pfam" id="PF07686">
    <property type="entry name" value="V-set"/>
    <property type="match status" value="1"/>
</dbReference>
<dbReference type="InterPro" id="IPR036179">
    <property type="entry name" value="Ig-like_dom_sf"/>
</dbReference>
<feature type="region of interest" description="Disordered" evidence="18">
    <location>
        <begin position="1"/>
        <end position="23"/>
    </location>
</feature>
<evidence type="ECO:0000256" key="4">
    <source>
        <dbReference type="ARBA" id="ARBA00022475"/>
    </source>
</evidence>
<dbReference type="InterPro" id="IPR013162">
    <property type="entry name" value="CD80_C2-set"/>
</dbReference>
<dbReference type="FunFam" id="2.60.40.10:FF:000560">
    <property type="entry name" value="Nectin cell adhesion molecule 4"/>
    <property type="match status" value="1"/>
</dbReference>
<evidence type="ECO:0000256" key="15">
    <source>
        <dbReference type="ARBA" id="ARBA00069653"/>
    </source>
</evidence>
<keyword evidence="11 19" id="KW-0472">Membrane</keyword>
<feature type="region of interest" description="Disordered" evidence="18">
    <location>
        <begin position="619"/>
        <end position="695"/>
    </location>
</feature>
<dbReference type="GO" id="GO:0007156">
    <property type="term" value="P:homophilic cell adhesion via plasma membrane adhesion molecules"/>
    <property type="evidence" value="ECO:0007669"/>
    <property type="project" value="TreeGrafter"/>
</dbReference>
<dbReference type="GeneID" id="114489496"/>
<keyword evidence="7" id="KW-0677">Repeat</keyword>
<dbReference type="GO" id="GO:0005886">
    <property type="term" value="C:plasma membrane"/>
    <property type="evidence" value="ECO:0007669"/>
    <property type="project" value="UniProtKB-SubCell"/>
</dbReference>